<dbReference type="RefSeq" id="WP_302713784.1">
    <property type="nucleotide sequence ID" value="NZ_JAULRT010000060.1"/>
</dbReference>
<dbReference type="PANTHER" id="PTHR32347">
    <property type="entry name" value="EFFLUX SYSTEM COMPONENT YKNX-RELATED"/>
    <property type="match status" value="1"/>
</dbReference>
<dbReference type="Gene3D" id="2.40.420.20">
    <property type="match status" value="1"/>
</dbReference>
<dbReference type="Pfam" id="PF25954">
    <property type="entry name" value="Beta-barrel_RND_2"/>
    <property type="match status" value="1"/>
</dbReference>
<reference evidence="5" key="1">
    <citation type="submission" date="2023-07" db="EMBL/GenBank/DDBJ databases">
        <title>Gilvimarinus algae sp. nov., isolated from the surface of Kelp.</title>
        <authorList>
            <person name="Sun Y.Y."/>
            <person name="Gong Y."/>
            <person name="Du Z.J."/>
        </authorList>
    </citation>
    <scope>NUCLEOTIDE SEQUENCE</scope>
    <source>
        <strain evidence="5">SDUM040014</strain>
    </source>
</reference>
<keyword evidence="2 3" id="KW-0175">Coiled coil</keyword>
<evidence type="ECO:0000256" key="1">
    <source>
        <dbReference type="ARBA" id="ARBA00004196"/>
    </source>
</evidence>
<evidence type="ECO:0000313" key="5">
    <source>
        <dbReference type="EMBL" id="MDO3383076.1"/>
    </source>
</evidence>
<feature type="coiled-coil region" evidence="3">
    <location>
        <begin position="85"/>
        <end position="209"/>
    </location>
</feature>
<dbReference type="PROSITE" id="PS51257">
    <property type="entry name" value="PROKAR_LIPOPROTEIN"/>
    <property type="match status" value="1"/>
</dbReference>
<gene>
    <name evidence="5" type="ORF">QWI16_12930</name>
</gene>
<organism evidence="5 6">
    <name type="scientific">Gilvimarinus algae</name>
    <dbReference type="NCBI Taxonomy" id="3058037"/>
    <lineage>
        <taxon>Bacteria</taxon>
        <taxon>Pseudomonadati</taxon>
        <taxon>Pseudomonadota</taxon>
        <taxon>Gammaproteobacteria</taxon>
        <taxon>Cellvibrionales</taxon>
        <taxon>Cellvibrionaceae</taxon>
        <taxon>Gilvimarinus</taxon>
    </lineage>
</organism>
<dbReference type="InterPro" id="IPR058792">
    <property type="entry name" value="Beta-barrel_RND_2"/>
</dbReference>
<sequence>MSWRGWIAALSALLLVACDGQEQTLLLVKKGEIPLAIRTTGELTSAQTVELGPPTVKYTWQHKLSYLIPEGTWVSEGQKVMAFDAQQQHTRLRDLQNNLATERQRLESQTLNTEQETEQLELDLAQAKMELDKATLKSSNVDNLMARLEVEKLRIERDIAELNYAMAKVRQSNRIAQMAVDREITESEVERLSSEVNEQRNAIAAMEVKAPRDGIVVYIPNNEGNKPAEGDQFSLIQKILELPDLNSLIIETTVDEPIAYKVSAGDRVDIRLDAIPERTFTGKVQSLGKIVRLKSRREPSKVFDAMVTIDNPDTSVMRPGMAARLSIVERVETDAVAIPQHAIIYRDDKAYVRVKTLAGEREQAITIVARQGGEAIVTDGLEQGDEVIL</sequence>
<evidence type="ECO:0000256" key="3">
    <source>
        <dbReference type="SAM" id="Coils"/>
    </source>
</evidence>
<evidence type="ECO:0000313" key="6">
    <source>
        <dbReference type="Proteomes" id="UP001168380"/>
    </source>
</evidence>
<accession>A0ABT8TGP2</accession>
<protein>
    <submittedName>
        <fullName evidence="5">Efflux RND transporter periplasmic adaptor subunit</fullName>
    </submittedName>
</protein>
<name>A0ABT8TGP2_9GAMM</name>
<dbReference type="PANTHER" id="PTHR32347:SF23">
    <property type="entry name" value="BLL5650 PROTEIN"/>
    <property type="match status" value="1"/>
</dbReference>
<evidence type="ECO:0000256" key="2">
    <source>
        <dbReference type="ARBA" id="ARBA00023054"/>
    </source>
</evidence>
<comment type="caution">
    <text evidence="5">The sequence shown here is derived from an EMBL/GenBank/DDBJ whole genome shotgun (WGS) entry which is preliminary data.</text>
</comment>
<feature type="domain" description="CusB-like beta-barrel" evidence="4">
    <location>
        <begin position="251"/>
        <end position="328"/>
    </location>
</feature>
<proteinExistence type="predicted"/>
<dbReference type="EMBL" id="JAULRT010000060">
    <property type="protein sequence ID" value="MDO3383076.1"/>
    <property type="molecule type" value="Genomic_DNA"/>
</dbReference>
<dbReference type="Gene3D" id="2.40.30.170">
    <property type="match status" value="1"/>
</dbReference>
<dbReference type="InterPro" id="IPR050465">
    <property type="entry name" value="UPF0194_transport"/>
</dbReference>
<evidence type="ECO:0000259" key="4">
    <source>
        <dbReference type="Pfam" id="PF25954"/>
    </source>
</evidence>
<keyword evidence="6" id="KW-1185">Reference proteome</keyword>
<comment type="subcellular location">
    <subcellularLocation>
        <location evidence="1">Cell envelope</location>
    </subcellularLocation>
</comment>
<dbReference type="Proteomes" id="UP001168380">
    <property type="component" value="Unassembled WGS sequence"/>
</dbReference>